<comment type="caution">
    <text evidence="1">The sequence shown here is derived from an EMBL/GenBank/DDBJ whole genome shotgun (WGS) entry which is preliminary data.</text>
</comment>
<organism evidence="1 2">
    <name type="scientific">Reticulibacter mediterranei</name>
    <dbReference type="NCBI Taxonomy" id="2778369"/>
    <lineage>
        <taxon>Bacteria</taxon>
        <taxon>Bacillati</taxon>
        <taxon>Chloroflexota</taxon>
        <taxon>Ktedonobacteria</taxon>
        <taxon>Ktedonobacterales</taxon>
        <taxon>Reticulibacteraceae</taxon>
        <taxon>Reticulibacter</taxon>
    </lineage>
</organism>
<protein>
    <submittedName>
        <fullName evidence="1">Uncharacterized protein</fullName>
    </submittedName>
</protein>
<gene>
    <name evidence="1" type="ORF">KSF_002490</name>
</gene>
<dbReference type="Proteomes" id="UP000597444">
    <property type="component" value="Unassembled WGS sequence"/>
</dbReference>
<proteinExistence type="predicted"/>
<reference evidence="1" key="1">
    <citation type="submission" date="2020-10" db="EMBL/GenBank/DDBJ databases">
        <title>Taxonomic study of unclassified bacteria belonging to the class Ktedonobacteria.</title>
        <authorList>
            <person name="Yabe S."/>
            <person name="Wang C.M."/>
            <person name="Zheng Y."/>
            <person name="Sakai Y."/>
            <person name="Cavaletti L."/>
            <person name="Monciardini P."/>
            <person name="Donadio S."/>
        </authorList>
    </citation>
    <scope>NUCLEOTIDE SEQUENCE</scope>
    <source>
        <strain evidence="1">ID150040</strain>
    </source>
</reference>
<name>A0A8J3IID8_9CHLR</name>
<accession>A0A8J3IID8</accession>
<keyword evidence="2" id="KW-1185">Reference proteome</keyword>
<evidence type="ECO:0000313" key="1">
    <source>
        <dbReference type="EMBL" id="GHO90201.1"/>
    </source>
</evidence>
<sequence>MQAFKFLPPLPDFDKSGFGSYWGDVSELLHIFLLSHKAGFRLASSIEYVLWEEADEACIEQLLLDQ</sequence>
<dbReference type="AlphaFoldDB" id="A0A8J3IID8"/>
<evidence type="ECO:0000313" key="2">
    <source>
        <dbReference type="Proteomes" id="UP000597444"/>
    </source>
</evidence>
<dbReference type="EMBL" id="BNJK01000001">
    <property type="protein sequence ID" value="GHO90201.1"/>
    <property type="molecule type" value="Genomic_DNA"/>
</dbReference>